<dbReference type="Proteomes" id="UP000076738">
    <property type="component" value="Unassembled WGS sequence"/>
</dbReference>
<feature type="region of interest" description="Disordered" evidence="5">
    <location>
        <begin position="328"/>
        <end position="367"/>
    </location>
</feature>
<dbReference type="EMBL" id="KV417300">
    <property type="protein sequence ID" value="KZO93678.1"/>
    <property type="molecule type" value="Genomic_DNA"/>
</dbReference>
<gene>
    <name evidence="7" type="ORF">CALVIDRAFT_539848</name>
</gene>
<comment type="subcellular location">
    <subcellularLocation>
        <location evidence="1">Membrane</location>
        <topology evidence="1">Multi-pass membrane protein</topology>
    </subcellularLocation>
</comment>
<feature type="transmembrane region" description="Helical" evidence="6">
    <location>
        <begin position="202"/>
        <end position="220"/>
    </location>
</feature>
<dbReference type="InterPro" id="IPR007568">
    <property type="entry name" value="RTA1"/>
</dbReference>
<dbReference type="GO" id="GO:0016020">
    <property type="term" value="C:membrane"/>
    <property type="evidence" value="ECO:0007669"/>
    <property type="project" value="UniProtKB-SubCell"/>
</dbReference>
<keyword evidence="4 6" id="KW-0472">Membrane</keyword>
<reference evidence="7 8" key="1">
    <citation type="journal article" date="2016" name="Mol. Biol. Evol.">
        <title>Comparative Genomics of Early-Diverging Mushroom-Forming Fungi Provides Insights into the Origins of Lignocellulose Decay Capabilities.</title>
        <authorList>
            <person name="Nagy L.G."/>
            <person name="Riley R."/>
            <person name="Tritt A."/>
            <person name="Adam C."/>
            <person name="Daum C."/>
            <person name="Floudas D."/>
            <person name="Sun H."/>
            <person name="Yadav J.S."/>
            <person name="Pangilinan J."/>
            <person name="Larsson K.H."/>
            <person name="Matsuura K."/>
            <person name="Barry K."/>
            <person name="Labutti K."/>
            <person name="Kuo R."/>
            <person name="Ohm R.A."/>
            <person name="Bhattacharya S.S."/>
            <person name="Shirouzu T."/>
            <person name="Yoshinaga Y."/>
            <person name="Martin F.M."/>
            <person name="Grigoriev I.V."/>
            <person name="Hibbett D.S."/>
        </authorList>
    </citation>
    <scope>NUCLEOTIDE SEQUENCE [LARGE SCALE GENOMIC DNA]</scope>
    <source>
        <strain evidence="7 8">TUFC12733</strain>
    </source>
</reference>
<feature type="compositionally biased region" description="Basic and acidic residues" evidence="5">
    <location>
        <begin position="358"/>
        <end position="367"/>
    </location>
</feature>
<organism evidence="7 8">
    <name type="scientific">Calocera viscosa (strain TUFC12733)</name>
    <dbReference type="NCBI Taxonomy" id="1330018"/>
    <lineage>
        <taxon>Eukaryota</taxon>
        <taxon>Fungi</taxon>
        <taxon>Dikarya</taxon>
        <taxon>Basidiomycota</taxon>
        <taxon>Agaricomycotina</taxon>
        <taxon>Dacrymycetes</taxon>
        <taxon>Dacrymycetales</taxon>
        <taxon>Dacrymycetaceae</taxon>
        <taxon>Calocera</taxon>
    </lineage>
</organism>
<feature type="compositionally biased region" description="Low complexity" evidence="5">
    <location>
        <begin position="330"/>
        <end position="346"/>
    </location>
</feature>
<evidence type="ECO:0000313" key="7">
    <source>
        <dbReference type="EMBL" id="KZO93678.1"/>
    </source>
</evidence>
<evidence type="ECO:0000256" key="2">
    <source>
        <dbReference type="ARBA" id="ARBA00022692"/>
    </source>
</evidence>
<protein>
    <recommendedName>
        <fullName evidence="9">RTA1-domain-containing protein</fullName>
    </recommendedName>
</protein>
<evidence type="ECO:0000256" key="6">
    <source>
        <dbReference type="SAM" id="Phobius"/>
    </source>
</evidence>
<evidence type="ECO:0000256" key="4">
    <source>
        <dbReference type="ARBA" id="ARBA00023136"/>
    </source>
</evidence>
<evidence type="ECO:0000313" key="8">
    <source>
        <dbReference type="Proteomes" id="UP000076738"/>
    </source>
</evidence>
<feature type="transmembrane region" description="Helical" evidence="6">
    <location>
        <begin position="160"/>
        <end position="181"/>
    </location>
</feature>
<keyword evidence="3 6" id="KW-1133">Transmembrane helix</keyword>
<proteinExistence type="predicted"/>
<dbReference type="AlphaFoldDB" id="A0A167JKF0"/>
<accession>A0A167JKF0</accession>
<dbReference type="Pfam" id="PF04479">
    <property type="entry name" value="RTA1"/>
    <property type="match status" value="1"/>
</dbReference>
<dbReference type="STRING" id="1330018.A0A167JKF0"/>
<evidence type="ECO:0008006" key="9">
    <source>
        <dbReference type="Google" id="ProtNLM"/>
    </source>
</evidence>
<evidence type="ECO:0000256" key="5">
    <source>
        <dbReference type="SAM" id="MobiDB-lite"/>
    </source>
</evidence>
<dbReference type="PANTHER" id="PTHR31465:SF13">
    <property type="entry name" value="RTA1 DOMAIN PROTEIN-RELATED"/>
    <property type="match status" value="1"/>
</dbReference>
<keyword evidence="8" id="KW-1185">Reference proteome</keyword>
<dbReference type="PANTHER" id="PTHR31465">
    <property type="entry name" value="PROTEIN RTA1-RELATED"/>
    <property type="match status" value="1"/>
</dbReference>
<feature type="transmembrane region" description="Helical" evidence="6">
    <location>
        <begin position="24"/>
        <end position="42"/>
    </location>
</feature>
<dbReference type="OrthoDB" id="3358017at2759"/>
<evidence type="ECO:0000256" key="3">
    <source>
        <dbReference type="ARBA" id="ARBA00022989"/>
    </source>
</evidence>
<name>A0A167JKF0_CALVF</name>
<keyword evidence="2 6" id="KW-0812">Transmembrane</keyword>
<evidence type="ECO:0000256" key="1">
    <source>
        <dbReference type="ARBA" id="ARBA00004141"/>
    </source>
</evidence>
<sequence length="367" mass="41203">MSSNSTMPSGFVEGSWWYYAPSKVAPIIFATLFMISGSWHLYQNIKYKCWRTTPLFPIAALIFAVGYVMREVAAFHYDNLSYYMASSIILLCSPPVYEAANVVLLGRFLYYVPYEAPLHPWRLMVTFGALQSALDPINANGAARATTPLAGSATQLSGRILLDVSLGLQLFSAIAFIAVALRFQYNCYRADVLPDKLRNSLRVLYVSCALISIRTIYRAVEWFETTDNNPSDPNSFPPVLRHEAYFYVFEATVMLLNSFLLNIWHPTRLLPQNYRVFLAPNGVTEMEGKGMLTKDPRSGWLKIVDPFDLYGLFTKRDQKINLWAEQTEVAGPSSTSGASASSSDGASDLEKQGWGNWQKEDDLVRLA</sequence>
<feature type="transmembrane region" description="Helical" evidence="6">
    <location>
        <begin position="54"/>
        <end position="77"/>
    </location>
</feature>
<feature type="transmembrane region" description="Helical" evidence="6">
    <location>
        <begin position="244"/>
        <end position="264"/>
    </location>
</feature>